<evidence type="ECO:0000313" key="3">
    <source>
        <dbReference type="Proteomes" id="UP000287171"/>
    </source>
</evidence>
<dbReference type="RefSeq" id="WP_126625247.1">
    <property type="nucleotide sequence ID" value="NZ_BIFT01000001.1"/>
</dbReference>
<dbReference type="AlphaFoldDB" id="A0A402AZJ1"/>
<dbReference type="Gene3D" id="3.40.50.1820">
    <property type="entry name" value="alpha/beta hydrolase"/>
    <property type="match status" value="1"/>
</dbReference>
<dbReference type="InterPro" id="IPR000073">
    <property type="entry name" value="AB_hydrolase_1"/>
</dbReference>
<feature type="domain" description="AB hydrolase-1" evidence="1">
    <location>
        <begin position="20"/>
        <end position="119"/>
    </location>
</feature>
<protein>
    <recommendedName>
        <fullName evidence="1">AB hydrolase-1 domain-containing protein</fullName>
    </recommendedName>
</protein>
<gene>
    <name evidence="2" type="ORF">KDA_00330</name>
</gene>
<organism evidence="2 3">
    <name type="scientific">Dictyobacter alpinus</name>
    <dbReference type="NCBI Taxonomy" id="2014873"/>
    <lineage>
        <taxon>Bacteria</taxon>
        <taxon>Bacillati</taxon>
        <taxon>Chloroflexota</taxon>
        <taxon>Ktedonobacteria</taxon>
        <taxon>Ktedonobacterales</taxon>
        <taxon>Dictyobacteraceae</taxon>
        <taxon>Dictyobacter</taxon>
    </lineage>
</organism>
<reference evidence="3" key="1">
    <citation type="submission" date="2018-12" db="EMBL/GenBank/DDBJ databases">
        <title>Tengunoibacter tsumagoiensis gen. nov., sp. nov., Dictyobacter kobayashii sp. nov., D. alpinus sp. nov., and D. joshuensis sp. nov. and description of Dictyobacteraceae fam. nov. within the order Ktedonobacterales isolated from Tengu-no-mugimeshi.</title>
        <authorList>
            <person name="Wang C.M."/>
            <person name="Zheng Y."/>
            <person name="Sakai Y."/>
            <person name="Toyoda A."/>
            <person name="Minakuchi Y."/>
            <person name="Abe K."/>
            <person name="Yokota A."/>
            <person name="Yabe S."/>
        </authorList>
    </citation>
    <scope>NUCLEOTIDE SEQUENCE [LARGE SCALE GENOMIC DNA]</scope>
    <source>
        <strain evidence="3">Uno16</strain>
    </source>
</reference>
<accession>A0A402AZJ1</accession>
<dbReference type="Pfam" id="PF00561">
    <property type="entry name" value="Abhydrolase_1"/>
    <property type="match status" value="1"/>
</dbReference>
<keyword evidence="3" id="KW-1185">Reference proteome</keyword>
<proteinExistence type="predicted"/>
<dbReference type="InterPro" id="IPR029058">
    <property type="entry name" value="AB_hydrolase_fold"/>
</dbReference>
<comment type="caution">
    <text evidence="2">The sequence shown here is derived from an EMBL/GenBank/DDBJ whole genome shotgun (WGS) entry which is preliminary data.</text>
</comment>
<name>A0A402AZJ1_9CHLR</name>
<evidence type="ECO:0000313" key="2">
    <source>
        <dbReference type="EMBL" id="GCE24549.1"/>
    </source>
</evidence>
<dbReference type="EMBL" id="BIFT01000001">
    <property type="protein sequence ID" value="GCE24549.1"/>
    <property type="molecule type" value="Genomic_DNA"/>
</dbReference>
<dbReference type="PANTHER" id="PTHR43433">
    <property type="entry name" value="HYDROLASE, ALPHA/BETA FOLD FAMILY PROTEIN"/>
    <property type="match status" value="1"/>
</dbReference>
<sequence length="257" mass="29538">MFLTSTDGTKIVYDVQGEGPLLLLLQGFDETHKIWHETGYVDRLRHHFRVVTMDRRGIGDSARPTDPKSYHIEQMLADIFAVVDACGVENFLVWGHSFGGTLALLLASRSPRIIRAIVAGSFFGRIYFEERINQIISELRIIDKAQQEGTLKQLGFDNEDMLWVEQRTIPALIACWQATVRWPIVYPDTIRCPLYIYSGSDDRRITKPLLEKQEEIDAQGITLRIFDHLDHDQEISEIDIVYPPAEAFLRQAIQEHN</sequence>
<dbReference type="InterPro" id="IPR050471">
    <property type="entry name" value="AB_hydrolase"/>
</dbReference>
<dbReference type="PANTHER" id="PTHR43433:SF5">
    <property type="entry name" value="AB HYDROLASE-1 DOMAIN-CONTAINING PROTEIN"/>
    <property type="match status" value="1"/>
</dbReference>
<evidence type="ECO:0000259" key="1">
    <source>
        <dbReference type="Pfam" id="PF00561"/>
    </source>
</evidence>
<dbReference type="SUPFAM" id="SSF53474">
    <property type="entry name" value="alpha/beta-Hydrolases"/>
    <property type="match status" value="1"/>
</dbReference>
<dbReference type="OrthoDB" id="9775557at2"/>
<dbReference type="Proteomes" id="UP000287171">
    <property type="component" value="Unassembled WGS sequence"/>
</dbReference>